<dbReference type="Proteomes" id="UP000002383">
    <property type="component" value="Chromosome"/>
</dbReference>
<name>B8GUF8_THISH</name>
<dbReference type="AlphaFoldDB" id="B8GUF8"/>
<dbReference type="EMBL" id="CP001339">
    <property type="protein sequence ID" value="ACL73278.1"/>
    <property type="molecule type" value="Genomic_DNA"/>
</dbReference>
<reference evidence="2 3" key="1">
    <citation type="journal article" date="2011" name="Stand. Genomic Sci.">
        <title>Complete genome sequence of 'Thioalkalivibrio sulfidophilus' HL-EbGr7.</title>
        <authorList>
            <person name="Muyzer G."/>
            <person name="Sorokin D.Y."/>
            <person name="Mavromatis K."/>
            <person name="Lapidus A."/>
            <person name="Clum A."/>
            <person name="Ivanova N."/>
            <person name="Pati A."/>
            <person name="d'Haeseleer P."/>
            <person name="Woyke T."/>
            <person name="Kyrpides N.C."/>
        </authorList>
    </citation>
    <scope>NUCLEOTIDE SEQUENCE [LARGE SCALE GENOMIC DNA]</scope>
    <source>
        <strain evidence="2 3">HL-EbGR7</strain>
    </source>
</reference>
<accession>B8GUF8</accession>
<dbReference type="Gene3D" id="2.60.300.12">
    <property type="entry name" value="HesB-like domain"/>
    <property type="match status" value="1"/>
</dbReference>
<dbReference type="eggNOG" id="COG0316">
    <property type="taxonomic scope" value="Bacteria"/>
</dbReference>
<keyword evidence="3" id="KW-1185">Reference proteome</keyword>
<feature type="region of interest" description="Disordered" evidence="1">
    <location>
        <begin position="98"/>
        <end position="122"/>
    </location>
</feature>
<dbReference type="KEGG" id="tgr:Tgr7_2198"/>
<evidence type="ECO:0000256" key="1">
    <source>
        <dbReference type="SAM" id="MobiDB-lite"/>
    </source>
</evidence>
<dbReference type="SUPFAM" id="SSF89360">
    <property type="entry name" value="HesB-like domain"/>
    <property type="match status" value="1"/>
</dbReference>
<dbReference type="OrthoDB" id="9795497at2"/>
<gene>
    <name evidence="2" type="ordered locus">Tgr7_2198</name>
</gene>
<dbReference type="STRING" id="396588.Tgr7_2198"/>
<evidence type="ECO:0000313" key="2">
    <source>
        <dbReference type="EMBL" id="ACL73278.1"/>
    </source>
</evidence>
<evidence type="ECO:0000313" key="3">
    <source>
        <dbReference type="Proteomes" id="UP000002383"/>
    </source>
</evidence>
<sequence length="122" mass="13281">MITITPNAAKQIIESARQSGLENTPLRIAARRHSDGAIEYGMGFDDTGRDEDLTFKSEGVSLVIDPICVDLVKDAVLDYVEMNPGEFRFIFMNPNDPHYRPPNSAAGAPPASVSGTWSPDKS</sequence>
<dbReference type="RefSeq" id="WP_012638756.1">
    <property type="nucleotide sequence ID" value="NC_011901.1"/>
</dbReference>
<dbReference type="HOGENOM" id="CLU_164828_0_0_6"/>
<dbReference type="InterPro" id="IPR035903">
    <property type="entry name" value="HesB-like_dom_sf"/>
</dbReference>
<organism evidence="2 3">
    <name type="scientific">Thioalkalivibrio sulfidiphilus (strain HL-EbGR7)</name>
    <dbReference type="NCBI Taxonomy" id="396588"/>
    <lineage>
        <taxon>Bacteria</taxon>
        <taxon>Pseudomonadati</taxon>
        <taxon>Pseudomonadota</taxon>
        <taxon>Gammaproteobacteria</taxon>
        <taxon>Chromatiales</taxon>
        <taxon>Ectothiorhodospiraceae</taxon>
        <taxon>Thioalkalivibrio</taxon>
    </lineage>
</organism>
<proteinExistence type="predicted"/>
<protein>
    <submittedName>
        <fullName evidence="2">HesB/YadR/YfhF-family protein</fullName>
    </submittedName>
</protein>
<feature type="compositionally biased region" description="Low complexity" evidence="1">
    <location>
        <begin position="101"/>
        <end position="114"/>
    </location>
</feature>